<dbReference type="EMBL" id="UGYK01000002">
    <property type="protein sequence ID" value="SUI39444.1"/>
    <property type="molecule type" value="Genomic_DNA"/>
</dbReference>
<evidence type="ECO:0000259" key="2">
    <source>
        <dbReference type="Pfam" id="PF13590"/>
    </source>
</evidence>
<dbReference type="Gene3D" id="3.30.160.670">
    <property type="match status" value="1"/>
</dbReference>
<dbReference type="PROSITE" id="PS51257">
    <property type="entry name" value="PROKAR_LIPOPROTEIN"/>
    <property type="match status" value="1"/>
</dbReference>
<name>A0A379Y1H7_SERMA</name>
<feature type="signal peptide" evidence="1">
    <location>
        <begin position="1"/>
        <end position="20"/>
    </location>
</feature>
<feature type="domain" description="DUF4136" evidence="2">
    <location>
        <begin position="25"/>
        <end position="168"/>
    </location>
</feature>
<reference evidence="3 4" key="1">
    <citation type="submission" date="2018-06" db="EMBL/GenBank/DDBJ databases">
        <authorList>
            <consortium name="Pathogen Informatics"/>
            <person name="Doyle S."/>
        </authorList>
    </citation>
    <scope>NUCLEOTIDE SEQUENCE [LARGE SCALE GENOMIC DNA]</scope>
    <source>
        <strain evidence="3 4">NCTC10211</strain>
    </source>
</reference>
<proteinExistence type="predicted"/>
<sequence length="173" mass="19608">MRIFWGFMMAGSILLLSACAEKPQVTADYDHGVNFSQYHTYGFAAKEEKYQTLTDEYIRLSVAQEMQRRGYTFSARPDLLIYWHASTQNKVQMDDEPSLIGRVGYAGWAGYNQSLWTYTEGMLTVDLVDRNKRQLVWRATASHVLDADKAVSQEDIGQTVTALFSAYPVPGAE</sequence>
<evidence type="ECO:0000313" key="3">
    <source>
        <dbReference type="EMBL" id="SUI39444.1"/>
    </source>
</evidence>
<gene>
    <name evidence="3" type="ORF">NCTC10211_00370</name>
</gene>
<dbReference type="AlphaFoldDB" id="A0A379Y1H7"/>
<dbReference type="Pfam" id="PF13590">
    <property type="entry name" value="DUF4136"/>
    <property type="match status" value="1"/>
</dbReference>
<evidence type="ECO:0000313" key="4">
    <source>
        <dbReference type="Proteomes" id="UP000254765"/>
    </source>
</evidence>
<keyword evidence="1" id="KW-0732">Signal</keyword>
<protein>
    <recommendedName>
        <fullName evidence="2">DUF4136 domain-containing protein</fullName>
    </recommendedName>
</protein>
<evidence type="ECO:0000256" key="1">
    <source>
        <dbReference type="SAM" id="SignalP"/>
    </source>
</evidence>
<dbReference type="RefSeq" id="WP_033641205.1">
    <property type="nucleotide sequence ID" value="NZ_CAMIQS010000006.1"/>
</dbReference>
<dbReference type="Proteomes" id="UP000254765">
    <property type="component" value="Unassembled WGS sequence"/>
</dbReference>
<feature type="chain" id="PRO_5016821144" description="DUF4136 domain-containing protein" evidence="1">
    <location>
        <begin position="21"/>
        <end position="173"/>
    </location>
</feature>
<dbReference type="InterPro" id="IPR025411">
    <property type="entry name" value="DUF4136"/>
</dbReference>
<organism evidence="3 4">
    <name type="scientific">Serratia marcescens</name>
    <dbReference type="NCBI Taxonomy" id="615"/>
    <lineage>
        <taxon>Bacteria</taxon>
        <taxon>Pseudomonadati</taxon>
        <taxon>Pseudomonadota</taxon>
        <taxon>Gammaproteobacteria</taxon>
        <taxon>Enterobacterales</taxon>
        <taxon>Yersiniaceae</taxon>
        <taxon>Serratia</taxon>
    </lineage>
</organism>
<accession>A0A379Y1H7</accession>